<dbReference type="Proteomes" id="UP001196413">
    <property type="component" value="Unassembled WGS sequence"/>
</dbReference>
<dbReference type="Gene3D" id="1.20.5.340">
    <property type="match status" value="1"/>
</dbReference>
<dbReference type="AlphaFoldDB" id="A0AAD5QLT1"/>
<feature type="coiled-coil region" evidence="2">
    <location>
        <begin position="56"/>
        <end position="107"/>
    </location>
</feature>
<feature type="coiled-coil region" evidence="2">
    <location>
        <begin position="133"/>
        <end position="171"/>
    </location>
</feature>
<protein>
    <recommendedName>
        <fullName evidence="3">Myosin tail domain-containing protein</fullName>
    </recommendedName>
</protein>
<accession>A0AAD5QLT1</accession>
<dbReference type="Pfam" id="PF01576">
    <property type="entry name" value="Myosin_tail_1"/>
    <property type="match status" value="1"/>
</dbReference>
<name>A0AAD5QLT1_PARTN</name>
<evidence type="ECO:0000259" key="3">
    <source>
        <dbReference type="Pfam" id="PF01576"/>
    </source>
</evidence>
<keyword evidence="5" id="KW-1185">Reference proteome</keyword>
<gene>
    <name evidence="4" type="ORF">KIN20_014603</name>
</gene>
<feature type="domain" description="Myosin tail" evidence="3">
    <location>
        <begin position="58"/>
        <end position="174"/>
    </location>
</feature>
<proteinExistence type="predicted"/>
<organism evidence="4 5">
    <name type="scientific">Parelaphostrongylus tenuis</name>
    <name type="common">Meningeal worm</name>
    <dbReference type="NCBI Taxonomy" id="148309"/>
    <lineage>
        <taxon>Eukaryota</taxon>
        <taxon>Metazoa</taxon>
        <taxon>Ecdysozoa</taxon>
        <taxon>Nematoda</taxon>
        <taxon>Chromadorea</taxon>
        <taxon>Rhabditida</taxon>
        <taxon>Rhabditina</taxon>
        <taxon>Rhabditomorpha</taxon>
        <taxon>Strongyloidea</taxon>
        <taxon>Metastrongylidae</taxon>
        <taxon>Parelaphostrongylus</taxon>
    </lineage>
</organism>
<evidence type="ECO:0000256" key="2">
    <source>
        <dbReference type="SAM" id="Coils"/>
    </source>
</evidence>
<keyword evidence="1 2" id="KW-0175">Coiled coil</keyword>
<evidence type="ECO:0000256" key="1">
    <source>
        <dbReference type="ARBA" id="ARBA00023054"/>
    </source>
</evidence>
<reference evidence="4" key="1">
    <citation type="submission" date="2021-06" db="EMBL/GenBank/DDBJ databases">
        <title>Parelaphostrongylus tenuis whole genome reference sequence.</title>
        <authorList>
            <person name="Garwood T.J."/>
            <person name="Larsen P.A."/>
            <person name="Fountain-Jones N.M."/>
            <person name="Garbe J.R."/>
            <person name="Macchietto M.G."/>
            <person name="Kania S.A."/>
            <person name="Gerhold R.W."/>
            <person name="Richards J.E."/>
            <person name="Wolf T.M."/>
        </authorList>
    </citation>
    <scope>NUCLEOTIDE SEQUENCE</scope>
    <source>
        <strain evidence="4">MNPRO001-30</strain>
        <tissue evidence="4">Meninges</tissue>
    </source>
</reference>
<evidence type="ECO:0000313" key="5">
    <source>
        <dbReference type="Proteomes" id="UP001196413"/>
    </source>
</evidence>
<dbReference type="EMBL" id="JAHQIW010002912">
    <property type="protein sequence ID" value="KAJ1356803.1"/>
    <property type="molecule type" value="Genomic_DNA"/>
</dbReference>
<dbReference type="InterPro" id="IPR002928">
    <property type="entry name" value="Myosin_tail"/>
</dbReference>
<evidence type="ECO:0000313" key="4">
    <source>
        <dbReference type="EMBL" id="KAJ1356803.1"/>
    </source>
</evidence>
<dbReference type="GO" id="GO:0016459">
    <property type="term" value="C:myosin complex"/>
    <property type="evidence" value="ECO:0007669"/>
    <property type="project" value="InterPro"/>
</dbReference>
<comment type="caution">
    <text evidence="4">The sequence shown here is derived from an EMBL/GenBank/DDBJ whole genome shotgun (WGS) entry which is preliminary data.</text>
</comment>
<sequence length="200" mass="22921">MGNGESVSRHRNMIKWKSSARTVNQAKDACASCSLLSVKKQKRAELRTVLCLGSDLQSESDLQSRLNEALEDLRQKQSLRTKVEKARRVLTEEVQSYKLELEKTQGKTASHHAMTTKRQKECSLLQKQLSESMREADERCVALRVKYQKQIEELEEQMDILKRSKAAMTENQFADQSLHLQQCSEEREQLVAKVGKAIVK</sequence>